<evidence type="ECO:0000256" key="7">
    <source>
        <dbReference type="PROSITE-ProRule" id="PRU01343"/>
    </source>
</evidence>
<evidence type="ECO:0000256" key="2">
    <source>
        <dbReference type="ARBA" id="ARBA00022741"/>
    </source>
</evidence>
<keyword evidence="3 7" id="KW-0863">Zinc-finger</keyword>
<evidence type="ECO:0000256" key="6">
    <source>
        <dbReference type="ARBA" id="ARBA00022840"/>
    </source>
</evidence>
<name>A0A8S3VJW8_MYTED</name>
<dbReference type="GO" id="GO:0008270">
    <property type="term" value="F:zinc ion binding"/>
    <property type="evidence" value="ECO:0007669"/>
    <property type="project" value="UniProtKB-KW"/>
</dbReference>
<feature type="region of interest" description="Disordered" evidence="8">
    <location>
        <begin position="101"/>
        <end position="332"/>
    </location>
</feature>
<dbReference type="InterPro" id="IPR027417">
    <property type="entry name" value="P-loop_NTPase"/>
</dbReference>
<feature type="compositionally biased region" description="Low complexity" evidence="8">
    <location>
        <begin position="264"/>
        <end position="276"/>
    </location>
</feature>
<dbReference type="GO" id="GO:0005634">
    <property type="term" value="C:nucleus"/>
    <property type="evidence" value="ECO:0007669"/>
    <property type="project" value="TreeGrafter"/>
</dbReference>
<dbReference type="Gene3D" id="3.40.50.10810">
    <property type="entry name" value="Tandem AAA-ATPase domain"/>
    <property type="match status" value="1"/>
</dbReference>
<feature type="region of interest" description="Disordered" evidence="8">
    <location>
        <begin position="849"/>
        <end position="881"/>
    </location>
</feature>
<dbReference type="InterPro" id="IPR050628">
    <property type="entry name" value="SNF2_RAD54_helicase_TF"/>
</dbReference>
<accession>A0A8S3VJW8</accession>
<evidence type="ECO:0000256" key="8">
    <source>
        <dbReference type="SAM" id="MobiDB-lite"/>
    </source>
</evidence>
<dbReference type="InterPro" id="IPR001650">
    <property type="entry name" value="Helicase_C-like"/>
</dbReference>
<dbReference type="Proteomes" id="UP000683360">
    <property type="component" value="Unassembled WGS sequence"/>
</dbReference>
<dbReference type="InterPro" id="IPR049730">
    <property type="entry name" value="SNF2/RAD54-like_C"/>
</dbReference>
<dbReference type="PROSITE" id="PS51192">
    <property type="entry name" value="HELICASE_ATP_BIND_1"/>
    <property type="match status" value="1"/>
</dbReference>
<dbReference type="Pfam" id="PF06839">
    <property type="entry name" value="Zn_ribbon_GRF"/>
    <property type="match status" value="1"/>
</dbReference>
<dbReference type="Gene3D" id="3.40.50.300">
    <property type="entry name" value="P-loop containing nucleotide triphosphate hydrolases"/>
    <property type="match status" value="1"/>
</dbReference>
<feature type="compositionally biased region" description="Basic and acidic residues" evidence="8">
    <location>
        <begin position="302"/>
        <end position="311"/>
    </location>
</feature>
<feature type="compositionally biased region" description="Polar residues" evidence="8">
    <location>
        <begin position="855"/>
        <end position="870"/>
    </location>
</feature>
<keyword evidence="2" id="KW-0547">Nucleotide-binding</keyword>
<keyword evidence="4 12" id="KW-0378">Hydrolase</keyword>
<dbReference type="EC" id="3.6.4.-" evidence="12"/>
<keyword evidence="5" id="KW-0862">Zinc</keyword>
<comment type="caution">
    <text evidence="12">The sequence shown here is derived from an EMBL/GenBank/DDBJ whole genome shotgun (WGS) entry which is preliminary data.</text>
</comment>
<feature type="compositionally biased region" description="Basic and acidic residues" evidence="8">
    <location>
        <begin position="188"/>
        <end position="200"/>
    </location>
</feature>
<dbReference type="InterPro" id="IPR000330">
    <property type="entry name" value="SNF2_N"/>
</dbReference>
<evidence type="ECO:0000259" key="9">
    <source>
        <dbReference type="PROSITE" id="PS51192"/>
    </source>
</evidence>
<organism evidence="12 13">
    <name type="scientific">Mytilus edulis</name>
    <name type="common">Blue mussel</name>
    <dbReference type="NCBI Taxonomy" id="6550"/>
    <lineage>
        <taxon>Eukaryota</taxon>
        <taxon>Metazoa</taxon>
        <taxon>Spiralia</taxon>
        <taxon>Lophotrochozoa</taxon>
        <taxon>Mollusca</taxon>
        <taxon>Bivalvia</taxon>
        <taxon>Autobranchia</taxon>
        <taxon>Pteriomorphia</taxon>
        <taxon>Mytilida</taxon>
        <taxon>Mytiloidea</taxon>
        <taxon>Mytilidae</taxon>
        <taxon>Mytilinae</taxon>
        <taxon>Mytilus</taxon>
    </lineage>
</organism>
<feature type="domain" description="Helicase C-terminal" evidence="10">
    <location>
        <begin position="969"/>
        <end position="1115"/>
    </location>
</feature>
<keyword evidence="6" id="KW-0067">ATP-binding</keyword>
<dbReference type="InterPro" id="IPR014001">
    <property type="entry name" value="Helicase_ATP-bd"/>
</dbReference>
<feature type="domain" description="Helicase ATP-binding" evidence="9">
    <location>
        <begin position="601"/>
        <end position="762"/>
    </location>
</feature>
<dbReference type="SMART" id="SM00490">
    <property type="entry name" value="HELICc"/>
    <property type="match status" value="1"/>
</dbReference>
<dbReference type="SMART" id="SM00487">
    <property type="entry name" value="DEXDc"/>
    <property type="match status" value="1"/>
</dbReference>
<gene>
    <name evidence="12" type="ORF">MEDL_66431</name>
</gene>
<evidence type="ECO:0000313" key="12">
    <source>
        <dbReference type="EMBL" id="CAG2255099.1"/>
    </source>
</evidence>
<dbReference type="PROSITE" id="PS51194">
    <property type="entry name" value="HELICASE_CTER"/>
    <property type="match status" value="1"/>
</dbReference>
<evidence type="ECO:0000256" key="5">
    <source>
        <dbReference type="ARBA" id="ARBA00022833"/>
    </source>
</evidence>
<feature type="compositionally biased region" description="Basic and acidic residues" evidence="8">
    <location>
        <begin position="241"/>
        <end position="263"/>
    </location>
</feature>
<feature type="region of interest" description="Disordered" evidence="8">
    <location>
        <begin position="445"/>
        <end position="472"/>
    </location>
</feature>
<reference evidence="12" key="1">
    <citation type="submission" date="2021-03" db="EMBL/GenBank/DDBJ databases">
        <authorList>
            <person name="Bekaert M."/>
        </authorList>
    </citation>
    <scope>NUCLEOTIDE SEQUENCE</scope>
</reference>
<dbReference type="PANTHER" id="PTHR45626:SF50">
    <property type="entry name" value="TRANSCRIPTION TERMINATION FACTOR 2"/>
    <property type="match status" value="1"/>
</dbReference>
<dbReference type="Pfam" id="PF00176">
    <property type="entry name" value="SNF2-rel_dom"/>
    <property type="match status" value="1"/>
</dbReference>
<sequence length="1115" mass="125475">MEIKCTEHKQLCYLKTGTKAGPNYGVSFYVCPLSCGFFKQTQISSTKCPQHPDEIVDLQAIFFGKSSGEKRRYHRCHGRIAGQSWCGHNSEKSTYITKESASVKPLGDHNHQNLEKQSTSDSMTPAHQKLTKTPPKQDNSKESPSDSSKSEIDKARSQSDSKAKSHDTETDDDDIVDGVVNLKTKKSAQKDKSNTSKEEGMNQAMANLSTYDEEEFEDNPSDKSYDLKSNSSGSLPSPGFTDKDGKKSPRTDIAEKIRLKSNESIKSSLSSCSSTSEDVNSPGRKSEVIDLISDSDEDESEKEAGLPEQPKRYQPPSQQQTASHQNQKSGSESIIKDAVQQAQDQRSQMKSSLPQQVTQNIVQGQKPHTQFIAPKPSALTSADMYNLQLDIDRRTDLQRQLERLKHVVATAKMSALPDKGEKLIRQVEDVDRALKAVSRKIDNTMQTMRSNKTGQDTGSNNNPAATQDSSQYQTYKIVQPDGKTSVVKIPVTSGSTQPISNHQSHNPQGLKQTSILAHTQTIPPHIMQQLYAANPQAMQLYGGRMTNQRMREVTSITAEAIEKLHKQIKTCPDDTYELEDPEGLKVPLMMHQRQAIAWLVWREKQQPAGGILADDMGLGKTLTMISLIMKQKQLKENGTEEDKQTWLSRDKQLEKIRKANYFAQLLLEVYCNKFKMVFDELIFIKKDESWLSAVKHKSDSKMLRIAWDRIVLDEAHNIKNHKSLTAVAVCRLRAGFRWALTGTPIQNKLLDIFSLLRFLRCSPFDEYKLWKKQVERDNSGHSRLNVLVKCLLLRRTKNQVDKAGKPLVALPTKTVKEYEIKLSDNERKVYEKIFAQSKDVMRDYLKRHGEKDIDTSSQSSTSNVNPFQDKSPSKIVGQGSQATGGGLALNTQQRPGGQMILVMLLRLRQCCCHLSLMKDALEDEIAEDEGLELDIVEQMRGMGLEEEGTKEPSLTKSNACFEKDSLSTKVEAVMKKLREIRDSSEKNRRQKSVIVSQWTKMLDIIAVHLDRMGVKYSVIQGNIPPKKRNEFVEDFNTNPKGSEVMLVSLRAGGVGLNLIGGNHLFLLDQHWNPALEDQACDRIYRVGQTRDVMIHRSKATSSKLTLQDLRMIFGV</sequence>
<feature type="compositionally biased region" description="Basic and acidic residues" evidence="8">
    <location>
        <begin position="138"/>
        <end position="168"/>
    </location>
</feature>
<dbReference type="GO" id="GO:0006281">
    <property type="term" value="P:DNA repair"/>
    <property type="evidence" value="ECO:0007669"/>
    <property type="project" value="TreeGrafter"/>
</dbReference>
<proteinExistence type="predicted"/>
<feature type="domain" description="GRF-type" evidence="11">
    <location>
        <begin position="5"/>
        <end position="44"/>
    </location>
</feature>
<evidence type="ECO:0000313" key="13">
    <source>
        <dbReference type="Proteomes" id="UP000683360"/>
    </source>
</evidence>
<feature type="compositionally biased region" description="Polar residues" evidence="8">
    <location>
        <begin position="315"/>
        <end position="332"/>
    </location>
</feature>
<dbReference type="AlphaFoldDB" id="A0A8S3VJW8"/>
<evidence type="ECO:0000259" key="10">
    <source>
        <dbReference type="PROSITE" id="PS51194"/>
    </source>
</evidence>
<evidence type="ECO:0000256" key="1">
    <source>
        <dbReference type="ARBA" id="ARBA00022723"/>
    </source>
</evidence>
<dbReference type="Pfam" id="PF00271">
    <property type="entry name" value="Helicase_C"/>
    <property type="match status" value="1"/>
</dbReference>
<dbReference type="SUPFAM" id="SSF52540">
    <property type="entry name" value="P-loop containing nucleoside triphosphate hydrolases"/>
    <property type="match status" value="2"/>
</dbReference>
<dbReference type="GO" id="GO:0016787">
    <property type="term" value="F:hydrolase activity"/>
    <property type="evidence" value="ECO:0007669"/>
    <property type="project" value="UniProtKB-KW"/>
</dbReference>
<dbReference type="GO" id="GO:0008094">
    <property type="term" value="F:ATP-dependent activity, acting on DNA"/>
    <property type="evidence" value="ECO:0007669"/>
    <property type="project" value="TreeGrafter"/>
</dbReference>
<dbReference type="GO" id="GO:0005524">
    <property type="term" value="F:ATP binding"/>
    <property type="evidence" value="ECO:0007669"/>
    <property type="project" value="UniProtKB-KW"/>
</dbReference>
<dbReference type="EMBL" id="CAJPWZ010003259">
    <property type="protein sequence ID" value="CAG2255099.1"/>
    <property type="molecule type" value="Genomic_DNA"/>
</dbReference>
<dbReference type="PROSITE" id="PS51999">
    <property type="entry name" value="ZF_GRF"/>
    <property type="match status" value="1"/>
</dbReference>
<evidence type="ECO:0000256" key="3">
    <source>
        <dbReference type="ARBA" id="ARBA00022771"/>
    </source>
</evidence>
<evidence type="ECO:0000256" key="4">
    <source>
        <dbReference type="ARBA" id="ARBA00022801"/>
    </source>
</evidence>
<protein>
    <submittedName>
        <fullName evidence="12">TTF2</fullName>
        <ecNumber evidence="12">3.6.4.-</ecNumber>
    </submittedName>
</protein>
<dbReference type="InterPro" id="IPR010666">
    <property type="entry name" value="Znf_GRF"/>
</dbReference>
<dbReference type="CDD" id="cd18793">
    <property type="entry name" value="SF2_C_SNF"/>
    <property type="match status" value="1"/>
</dbReference>
<dbReference type="InterPro" id="IPR038718">
    <property type="entry name" value="SNF2-like_sf"/>
</dbReference>
<keyword evidence="1" id="KW-0479">Metal-binding</keyword>
<keyword evidence="13" id="KW-1185">Reference proteome</keyword>
<feature type="compositionally biased region" description="Polar residues" evidence="8">
    <location>
        <begin position="115"/>
        <end position="125"/>
    </location>
</feature>
<evidence type="ECO:0000259" key="11">
    <source>
        <dbReference type="PROSITE" id="PS51999"/>
    </source>
</evidence>
<dbReference type="PANTHER" id="PTHR45626">
    <property type="entry name" value="TRANSCRIPTION TERMINATION FACTOR 2-RELATED"/>
    <property type="match status" value="1"/>
</dbReference>
<dbReference type="OrthoDB" id="423559at2759"/>